<feature type="region of interest" description="Disordered" evidence="1">
    <location>
        <begin position="207"/>
        <end position="265"/>
    </location>
</feature>
<dbReference type="EMBL" id="WHUW01000002">
    <property type="protein sequence ID" value="KAF8451144.1"/>
    <property type="molecule type" value="Genomic_DNA"/>
</dbReference>
<evidence type="ECO:0000313" key="2">
    <source>
        <dbReference type="EMBL" id="KAF8451144.1"/>
    </source>
</evidence>
<reference evidence="2" key="2">
    <citation type="journal article" date="2020" name="Nat. Commun.">
        <title>Large-scale genome sequencing of mycorrhizal fungi provides insights into the early evolution of symbiotic traits.</title>
        <authorList>
            <person name="Miyauchi S."/>
            <person name="Kiss E."/>
            <person name="Kuo A."/>
            <person name="Drula E."/>
            <person name="Kohler A."/>
            <person name="Sanchez-Garcia M."/>
            <person name="Morin E."/>
            <person name="Andreopoulos B."/>
            <person name="Barry K.W."/>
            <person name="Bonito G."/>
            <person name="Buee M."/>
            <person name="Carver A."/>
            <person name="Chen C."/>
            <person name="Cichocki N."/>
            <person name="Clum A."/>
            <person name="Culley D."/>
            <person name="Crous P.W."/>
            <person name="Fauchery L."/>
            <person name="Girlanda M."/>
            <person name="Hayes R.D."/>
            <person name="Keri Z."/>
            <person name="LaButti K."/>
            <person name="Lipzen A."/>
            <person name="Lombard V."/>
            <person name="Magnuson J."/>
            <person name="Maillard F."/>
            <person name="Murat C."/>
            <person name="Nolan M."/>
            <person name="Ohm R.A."/>
            <person name="Pangilinan J."/>
            <person name="Pereira M.F."/>
            <person name="Perotto S."/>
            <person name="Peter M."/>
            <person name="Pfister S."/>
            <person name="Riley R."/>
            <person name="Sitrit Y."/>
            <person name="Stielow J.B."/>
            <person name="Szollosi G."/>
            <person name="Zifcakova L."/>
            <person name="Stursova M."/>
            <person name="Spatafora J.W."/>
            <person name="Tedersoo L."/>
            <person name="Vaario L.M."/>
            <person name="Yamada A."/>
            <person name="Yan M."/>
            <person name="Wang P."/>
            <person name="Xu J."/>
            <person name="Bruns T."/>
            <person name="Baldrian P."/>
            <person name="Vilgalys R."/>
            <person name="Dunand C."/>
            <person name="Henrissat B."/>
            <person name="Grigoriev I.V."/>
            <person name="Hibbett D."/>
            <person name="Nagy L.G."/>
            <person name="Martin F.M."/>
        </authorList>
    </citation>
    <scope>NUCLEOTIDE SEQUENCE</scope>
    <source>
        <strain evidence="2">BED1</strain>
    </source>
</reference>
<protein>
    <submittedName>
        <fullName evidence="2">Uncharacterized protein</fullName>
    </submittedName>
</protein>
<keyword evidence="3" id="KW-1185">Reference proteome</keyword>
<accession>A0AAD4C7M9</accession>
<comment type="caution">
    <text evidence="2">The sequence shown here is derived from an EMBL/GenBank/DDBJ whole genome shotgun (WGS) entry which is preliminary data.</text>
</comment>
<dbReference type="Proteomes" id="UP001194468">
    <property type="component" value="Unassembled WGS sequence"/>
</dbReference>
<evidence type="ECO:0000313" key="3">
    <source>
        <dbReference type="Proteomes" id="UP001194468"/>
    </source>
</evidence>
<dbReference type="AlphaFoldDB" id="A0AAD4C7M9"/>
<feature type="compositionally biased region" description="Polar residues" evidence="1">
    <location>
        <begin position="217"/>
        <end position="239"/>
    </location>
</feature>
<reference evidence="2" key="1">
    <citation type="submission" date="2019-10" db="EMBL/GenBank/DDBJ databases">
        <authorList>
            <consortium name="DOE Joint Genome Institute"/>
            <person name="Kuo A."/>
            <person name="Miyauchi S."/>
            <person name="Kiss E."/>
            <person name="Drula E."/>
            <person name="Kohler A."/>
            <person name="Sanchez-Garcia M."/>
            <person name="Andreopoulos B."/>
            <person name="Barry K.W."/>
            <person name="Bonito G."/>
            <person name="Buee M."/>
            <person name="Carver A."/>
            <person name="Chen C."/>
            <person name="Cichocki N."/>
            <person name="Clum A."/>
            <person name="Culley D."/>
            <person name="Crous P.W."/>
            <person name="Fauchery L."/>
            <person name="Girlanda M."/>
            <person name="Hayes R."/>
            <person name="Keri Z."/>
            <person name="LaButti K."/>
            <person name="Lipzen A."/>
            <person name="Lombard V."/>
            <person name="Magnuson J."/>
            <person name="Maillard F."/>
            <person name="Morin E."/>
            <person name="Murat C."/>
            <person name="Nolan M."/>
            <person name="Ohm R."/>
            <person name="Pangilinan J."/>
            <person name="Pereira M."/>
            <person name="Perotto S."/>
            <person name="Peter M."/>
            <person name="Riley R."/>
            <person name="Sitrit Y."/>
            <person name="Stielow B."/>
            <person name="Szollosi G."/>
            <person name="Zifcakova L."/>
            <person name="Stursova M."/>
            <person name="Spatafora J.W."/>
            <person name="Tedersoo L."/>
            <person name="Vaario L.-M."/>
            <person name="Yamada A."/>
            <person name="Yan M."/>
            <person name="Wang P."/>
            <person name="Xu J."/>
            <person name="Bruns T."/>
            <person name="Baldrian P."/>
            <person name="Vilgalys R."/>
            <person name="Henrissat B."/>
            <person name="Grigoriev I.V."/>
            <person name="Hibbett D."/>
            <person name="Nagy L.G."/>
            <person name="Martin F.M."/>
        </authorList>
    </citation>
    <scope>NUCLEOTIDE SEQUENCE</scope>
    <source>
        <strain evidence="2">BED1</strain>
    </source>
</reference>
<proteinExistence type="predicted"/>
<feature type="region of interest" description="Disordered" evidence="1">
    <location>
        <begin position="155"/>
        <end position="185"/>
    </location>
</feature>
<sequence>MLVPPRLSNGQPSTRQLKNVSVYFEDKWTTNESANLSNGKPSGKGNRMTTKTTGLGPSQRRSSDSTAQLSAEGSERRRELIKELQQRWTCSVHTHGDNPVYCYAPSGESAMCYPLTLMRLGMWATEIMKDSSQVTVEDIPAALWEQIQKFAQPKIPTQARAGRSQMPAGLNPQLPNHPQAGSYGYYPPPAPAPVIIMQPPWGGPIQGGDGSWYPYQPTAQPANSSTQKRSSSLRTQSDRSTSPVYSTTTTSHSASDTQFSIDNIPDSKTPEIVGWFASLDQHEERKKDDINFASFGTLLYDEGFCHLSQLSPNLITCEELAKWMHTSKGTAMFVRRYAKQDLEALLSR</sequence>
<feature type="compositionally biased region" description="Low complexity" evidence="1">
    <location>
        <begin position="240"/>
        <end position="257"/>
    </location>
</feature>
<name>A0AAD4C7M9_BOLED</name>
<feature type="compositionally biased region" description="Polar residues" evidence="1">
    <location>
        <begin position="47"/>
        <end position="71"/>
    </location>
</feature>
<organism evidence="2 3">
    <name type="scientific">Boletus edulis BED1</name>
    <dbReference type="NCBI Taxonomy" id="1328754"/>
    <lineage>
        <taxon>Eukaryota</taxon>
        <taxon>Fungi</taxon>
        <taxon>Dikarya</taxon>
        <taxon>Basidiomycota</taxon>
        <taxon>Agaricomycotina</taxon>
        <taxon>Agaricomycetes</taxon>
        <taxon>Agaricomycetidae</taxon>
        <taxon>Boletales</taxon>
        <taxon>Boletineae</taxon>
        <taxon>Boletaceae</taxon>
        <taxon>Boletoideae</taxon>
        <taxon>Boletus</taxon>
    </lineage>
</organism>
<gene>
    <name evidence="2" type="ORF">L210DRAFT_3640206</name>
</gene>
<feature type="region of interest" description="Disordered" evidence="1">
    <location>
        <begin position="32"/>
        <end position="76"/>
    </location>
</feature>
<evidence type="ECO:0000256" key="1">
    <source>
        <dbReference type="SAM" id="MobiDB-lite"/>
    </source>
</evidence>